<dbReference type="PANTHER" id="PTHR42732">
    <property type="entry name" value="BETA-GALACTOSIDASE"/>
    <property type="match status" value="1"/>
</dbReference>
<dbReference type="AlphaFoldDB" id="A0AAP4EBM7"/>
<feature type="domain" description="Glycoside hydrolase family 2 immunoglobulin-like beta-sandwich" evidence="4">
    <location>
        <begin position="158"/>
        <end position="264"/>
    </location>
</feature>
<dbReference type="RefSeq" id="WP_076295708.1">
    <property type="nucleotide sequence ID" value="NZ_JARVWT010000007.1"/>
</dbReference>
<name>A0AAP4EBM7_PAEPO</name>
<organism evidence="8 9">
    <name type="scientific">Paenibacillus polymyxa</name>
    <name type="common">Bacillus polymyxa</name>
    <dbReference type="NCBI Taxonomy" id="1406"/>
    <lineage>
        <taxon>Bacteria</taxon>
        <taxon>Bacillati</taxon>
        <taxon>Bacillota</taxon>
        <taxon>Bacilli</taxon>
        <taxon>Bacillales</taxon>
        <taxon>Paenibacillaceae</taxon>
        <taxon>Paenibacillus</taxon>
    </lineage>
</organism>
<dbReference type="InterPro" id="IPR017853">
    <property type="entry name" value="GH"/>
</dbReference>
<proteinExistence type="inferred from homology"/>
<dbReference type="GO" id="GO:0005975">
    <property type="term" value="P:carbohydrate metabolic process"/>
    <property type="evidence" value="ECO:0007669"/>
    <property type="project" value="InterPro"/>
</dbReference>
<accession>A0AAP4EBM7</accession>
<comment type="caution">
    <text evidence="8">The sequence shown here is derived from an EMBL/GenBank/DDBJ whole genome shotgun (WGS) entry which is preliminary data.</text>
</comment>
<dbReference type="SUPFAM" id="SSF51445">
    <property type="entry name" value="(Trans)glycosidases"/>
    <property type="match status" value="1"/>
</dbReference>
<evidence type="ECO:0000256" key="1">
    <source>
        <dbReference type="ARBA" id="ARBA00007401"/>
    </source>
</evidence>
<evidence type="ECO:0000259" key="6">
    <source>
        <dbReference type="Pfam" id="PF16355"/>
    </source>
</evidence>
<dbReference type="InterPro" id="IPR006103">
    <property type="entry name" value="Glyco_hydro_2_cat"/>
</dbReference>
<dbReference type="Gene3D" id="2.60.40.10">
    <property type="entry name" value="Immunoglobulins"/>
    <property type="match status" value="3"/>
</dbReference>
<evidence type="ECO:0000313" key="9">
    <source>
        <dbReference type="Proteomes" id="UP001229409"/>
    </source>
</evidence>
<gene>
    <name evidence="8" type="ORF">QDS18_17315</name>
</gene>
<keyword evidence="3" id="KW-0326">Glycosidase</keyword>
<dbReference type="InterPro" id="IPR013783">
    <property type="entry name" value="Ig-like_fold"/>
</dbReference>
<dbReference type="InterPro" id="IPR040605">
    <property type="entry name" value="Glyco_hydro2_dom5"/>
</dbReference>
<dbReference type="Pfam" id="PF18565">
    <property type="entry name" value="Glyco_hydro2_C5"/>
    <property type="match status" value="1"/>
</dbReference>
<dbReference type="Pfam" id="PF02836">
    <property type="entry name" value="Glyco_hydro_2_C"/>
    <property type="match status" value="1"/>
</dbReference>
<dbReference type="Gene3D" id="3.20.20.80">
    <property type="entry name" value="Glycosidases"/>
    <property type="match status" value="1"/>
</dbReference>
<evidence type="ECO:0000256" key="2">
    <source>
        <dbReference type="ARBA" id="ARBA00022801"/>
    </source>
</evidence>
<dbReference type="InterPro" id="IPR008979">
    <property type="entry name" value="Galactose-bd-like_sf"/>
</dbReference>
<evidence type="ECO:0000259" key="4">
    <source>
        <dbReference type="Pfam" id="PF00703"/>
    </source>
</evidence>
<dbReference type="Pfam" id="PF16355">
    <property type="entry name" value="DUF4982"/>
    <property type="match status" value="1"/>
</dbReference>
<evidence type="ECO:0000259" key="7">
    <source>
        <dbReference type="Pfam" id="PF18565"/>
    </source>
</evidence>
<dbReference type="Gene3D" id="2.60.120.260">
    <property type="entry name" value="Galactose-binding domain-like"/>
    <property type="match status" value="1"/>
</dbReference>
<evidence type="ECO:0000256" key="3">
    <source>
        <dbReference type="ARBA" id="ARBA00023295"/>
    </source>
</evidence>
<dbReference type="Proteomes" id="UP001229409">
    <property type="component" value="Unassembled WGS sequence"/>
</dbReference>
<evidence type="ECO:0000313" key="8">
    <source>
        <dbReference type="EMBL" id="MDH2332613.1"/>
    </source>
</evidence>
<dbReference type="InterPro" id="IPR036156">
    <property type="entry name" value="Beta-gal/glucu_dom_sf"/>
</dbReference>
<reference evidence="8" key="1">
    <citation type="submission" date="2023-04" db="EMBL/GenBank/DDBJ databases">
        <title>Uncovering the Secrets of Slow-Growing Bacteria in Tropical Savanna Soil through Cultivation and Genomic Analysis.</title>
        <authorList>
            <person name="Goncalves O.S."/>
            <person name="Santana M.F."/>
        </authorList>
    </citation>
    <scope>NUCLEOTIDE SEQUENCE</scope>
    <source>
        <strain evidence="8">ANTI</strain>
    </source>
</reference>
<dbReference type="GO" id="GO:0004553">
    <property type="term" value="F:hydrolase activity, hydrolyzing O-glycosyl compounds"/>
    <property type="evidence" value="ECO:0007669"/>
    <property type="project" value="InterPro"/>
</dbReference>
<feature type="domain" description="DUF4982" evidence="6">
    <location>
        <begin position="633"/>
        <end position="690"/>
    </location>
</feature>
<dbReference type="InterPro" id="IPR051913">
    <property type="entry name" value="GH2_Domain-Containing"/>
</dbReference>
<dbReference type="SUPFAM" id="SSF49785">
    <property type="entry name" value="Galactose-binding domain-like"/>
    <property type="match status" value="1"/>
</dbReference>
<dbReference type="SUPFAM" id="SSF49303">
    <property type="entry name" value="beta-Galactosidase/glucuronidase domain"/>
    <property type="match status" value="1"/>
</dbReference>
<feature type="domain" description="Glycoside hydrolase family 2" evidence="7">
    <location>
        <begin position="704"/>
        <end position="805"/>
    </location>
</feature>
<dbReference type="PANTHER" id="PTHR42732:SF1">
    <property type="entry name" value="BETA-MANNOSIDASE"/>
    <property type="match status" value="1"/>
</dbReference>
<comment type="similarity">
    <text evidence="1">Belongs to the glycosyl hydrolase 2 family.</text>
</comment>
<protein>
    <submittedName>
        <fullName evidence="8">Glycoside hydrolase family 2</fullName>
    </submittedName>
</protein>
<dbReference type="EMBL" id="JARVWT010000007">
    <property type="protein sequence ID" value="MDH2332613.1"/>
    <property type="molecule type" value="Genomic_DNA"/>
</dbReference>
<dbReference type="PRINTS" id="PR00132">
    <property type="entry name" value="GLHYDRLASE2"/>
</dbReference>
<dbReference type="InterPro" id="IPR032311">
    <property type="entry name" value="DUF4982"/>
</dbReference>
<evidence type="ECO:0000259" key="5">
    <source>
        <dbReference type="Pfam" id="PF02836"/>
    </source>
</evidence>
<sequence>MIKTSFNADWLVGPKPSYFGEIDTDKKPHKLVTLPHDAMWEKERLKDGSPSIACYPEGEYEYKKSFFVPEEYRNKRVTIEFEGVYNQAMVYINGDFACQHPFGYSNFYVKTDRFLKYGQENEIRVIANNYKDSRWYTGAGIYRNTKLIVGNLTHIALDGVKITTPEISDGRAVVKVATVIENEGLSTLTVQVLTEIIDADGTVVASDLAPVTTFAGEPATLRQSILVKAPKLWNVDEPNLYTCRTTVKADEEEVDQESTTFGIRSLTLDADQGLCINGKVVKLRGACIHHDNGVIGAATIDRAEERRVEILKQAGFNALRSAHHPMSKALLDACDRLGMLVMDESFDMWSSTKTEYDYALSFPVWWEKDVQAMVDKDFNHPSVIMYSIGNEIPETGSSIGSMWGRKIAEKIHSLDPTRFTTNSVNFLLAVMKELPKMATAGHFNISEDSGINTTMNNLGDILSAIVNSELCTTQTAESFACVDIAGYNYAESRYLKDIEQFPNRIIVGSETFPKKIDVNWKFVKELSQIIGDFTWTGWDYLGEAGIGRVQYDVDSSSPSNQGMYPWITGWCGDIDILGNRRPVSYYREIVFSLRTAPYIAVQRPEHYSKKASLSKWSWSDSVSSWSWCGYESKPIKVEVYADAEEVELLVNGRSVGRAEAGEGQRFIAEFDTIYEAGEITAVAYVSGQETGRMTLHSASGAVMLTVEADRTEIAASDSDLAFVMISLEDEQGNLFNTMDRKVSVMIDGPGLIQGFGSANPATEENYLEKENTTFDGKALAVVRPTGAGVITLTVTAEGCTPQSVTINAL</sequence>
<dbReference type="InterPro" id="IPR006102">
    <property type="entry name" value="Ig-like_GH2"/>
</dbReference>
<dbReference type="InterPro" id="IPR006101">
    <property type="entry name" value="Glyco_hydro_2"/>
</dbReference>
<feature type="domain" description="Glycoside hydrolase family 2 catalytic" evidence="5">
    <location>
        <begin position="271"/>
        <end position="423"/>
    </location>
</feature>
<dbReference type="Pfam" id="PF00703">
    <property type="entry name" value="Glyco_hydro_2"/>
    <property type="match status" value="1"/>
</dbReference>
<keyword evidence="2 8" id="KW-0378">Hydrolase</keyword>